<dbReference type="SUPFAM" id="SSF53756">
    <property type="entry name" value="UDP-Glycosyltransferase/glycogen phosphorylase"/>
    <property type="match status" value="1"/>
</dbReference>
<protein>
    <submittedName>
        <fullName evidence="1">CAPSULAR POLYSACCHARIDE SYNTHESIS ENZYME CAP5I</fullName>
    </submittedName>
</protein>
<evidence type="ECO:0000313" key="1">
    <source>
        <dbReference type="EMBL" id="CAE11182.1"/>
    </source>
</evidence>
<sequence>MSNFNRLRVATVCEANPAKNPRPNRVIQALQKDHELTAIGRHATQIEGVEVLSYDSPKKRNFWQEIGLYRDVFLRRYERLVFIPTRLKIAEYLDQREFDLIFCHDLVLLPIVLAHKKSAKVIFDAREFYPKQCEDDWRWKILFADFNDWLCRTFLKEVDCAYTVGEGIAQKYGEEYGVKMSTLMSLPLLSHCSPALRGEREKIRLIHHGVANSNRQIELMIEMMDHVDDRFVLDLMLMKSGRESYYESLMERVKERQNVRLIPPVTFEEIIPFINQYDIGLYLLPPTGFNTKYALPNKFFEFIQARLAIAIGPSLEMARIVQKENLGIISKDFTPLSMAKALNQLTHEEILAYKQNADRAAKIYNAKENEKILQEVMERALCQKS</sequence>
<dbReference type="EMBL" id="BX571662">
    <property type="protein sequence ID" value="CAE11182.1"/>
    <property type="molecule type" value="Genomic_DNA"/>
</dbReference>
<reference evidence="1 2" key="1">
    <citation type="journal article" date="2003" name="Proc. Natl. Acad. Sci. U.S.A.">
        <title>Complete genome sequence and analysis of Wolinella succinogenes.</title>
        <authorList>
            <person name="Baar C."/>
            <person name="Eppinger M."/>
            <person name="Raddatz G."/>
            <person name="Simon JM."/>
            <person name="Lanz C."/>
            <person name="Klimmek O."/>
            <person name="Nandakumar R."/>
            <person name="Gross R."/>
            <person name="Rosinus A."/>
            <person name="Keller H."/>
            <person name="Jagtap P."/>
            <person name="Linke B."/>
            <person name="Meyer F."/>
            <person name="Lederer H."/>
            <person name="Schuster S.C."/>
        </authorList>
    </citation>
    <scope>NUCLEOTIDE SEQUENCE [LARGE SCALE GENOMIC DNA]</scope>
    <source>
        <strain evidence="2">ATCC 29543 / DSM 1740 / CCUG 13145 / JCM 31913 / LMG 7466 / NCTC 11488 / FDC 602W</strain>
    </source>
</reference>
<dbReference type="RefSeq" id="WP_011139964.1">
    <property type="nucleotide sequence ID" value="NC_005090.1"/>
</dbReference>
<dbReference type="STRING" id="273121.WS2191"/>
<evidence type="ECO:0000313" key="2">
    <source>
        <dbReference type="Proteomes" id="UP000000422"/>
    </source>
</evidence>
<organism evidence="2">
    <name type="scientific">Wolinella succinogenes (strain ATCC 29543 / DSM 1740 / CCUG 13145 / JCM 31913 / LMG 7466 / NCTC 11488 / FDC 602W)</name>
    <name type="common">Vibrio succinogenes</name>
    <dbReference type="NCBI Taxonomy" id="273121"/>
    <lineage>
        <taxon>Bacteria</taxon>
        <taxon>Pseudomonadati</taxon>
        <taxon>Campylobacterota</taxon>
        <taxon>Epsilonproteobacteria</taxon>
        <taxon>Campylobacterales</taxon>
        <taxon>Helicobacteraceae</taxon>
        <taxon>Wolinella</taxon>
    </lineage>
</organism>
<dbReference type="eggNOG" id="COG0438">
    <property type="taxonomic scope" value="Bacteria"/>
</dbReference>
<accession>Q7M7N2</accession>
<proteinExistence type="predicted"/>
<dbReference type="Gene3D" id="3.40.50.2000">
    <property type="entry name" value="Glycogen Phosphorylase B"/>
    <property type="match status" value="2"/>
</dbReference>
<keyword evidence="2" id="KW-1185">Reference proteome</keyword>
<dbReference type="KEGG" id="wsu:WS2191"/>
<dbReference type="AlphaFoldDB" id="Q7M7N2"/>
<dbReference type="Proteomes" id="UP000000422">
    <property type="component" value="Chromosome"/>
</dbReference>
<gene>
    <name evidence="1" type="primary">CAPI</name>
    <name evidence="1" type="ordered locus">WS2191</name>
</gene>
<dbReference type="HOGENOM" id="CLU_059883_0_0_7"/>
<name>Q7M7N2_WOLSU</name>